<protein>
    <submittedName>
        <fullName evidence="1">Uncharacterized protein</fullName>
    </submittedName>
</protein>
<dbReference type="Proteomes" id="UP000235672">
    <property type="component" value="Unassembled WGS sequence"/>
</dbReference>
<dbReference type="EMBL" id="KZ613515">
    <property type="protein sequence ID" value="PMD15149.1"/>
    <property type="molecule type" value="Genomic_DNA"/>
</dbReference>
<dbReference type="AlphaFoldDB" id="A0A2J6PMB2"/>
<organism evidence="1 2">
    <name type="scientific">Hyaloscypha hepaticicola</name>
    <dbReference type="NCBI Taxonomy" id="2082293"/>
    <lineage>
        <taxon>Eukaryota</taxon>
        <taxon>Fungi</taxon>
        <taxon>Dikarya</taxon>
        <taxon>Ascomycota</taxon>
        <taxon>Pezizomycotina</taxon>
        <taxon>Leotiomycetes</taxon>
        <taxon>Helotiales</taxon>
        <taxon>Hyaloscyphaceae</taxon>
        <taxon>Hyaloscypha</taxon>
    </lineage>
</organism>
<evidence type="ECO:0000313" key="1">
    <source>
        <dbReference type="EMBL" id="PMD15149.1"/>
    </source>
</evidence>
<sequence>MTGKHGPGQAGLVALRVGQCSGERFLEPFRFQHLHTLKRVSGSRGYSAVDDIVVPHRDTLATNFSGDIFCDHLLLIAAISHKVALVHLQPEKNFAQMMGVLVKKRTDILPVAPMPKVKKPSLAEMESYCEEAVRAGMYATLLLNTVVTDAMALTQIVKEERHPTNSDIGDLFV</sequence>
<accession>A0A2J6PMB2</accession>
<keyword evidence="2" id="KW-1185">Reference proteome</keyword>
<proteinExistence type="predicted"/>
<gene>
    <name evidence="1" type="ORF">NA56DRAFT_733983</name>
</gene>
<evidence type="ECO:0000313" key="2">
    <source>
        <dbReference type="Proteomes" id="UP000235672"/>
    </source>
</evidence>
<reference evidence="1 2" key="1">
    <citation type="submission" date="2016-05" db="EMBL/GenBank/DDBJ databases">
        <title>A degradative enzymes factory behind the ericoid mycorrhizal symbiosis.</title>
        <authorList>
            <consortium name="DOE Joint Genome Institute"/>
            <person name="Martino E."/>
            <person name="Morin E."/>
            <person name="Grelet G."/>
            <person name="Kuo A."/>
            <person name="Kohler A."/>
            <person name="Daghino S."/>
            <person name="Barry K."/>
            <person name="Choi C."/>
            <person name="Cichocki N."/>
            <person name="Clum A."/>
            <person name="Copeland A."/>
            <person name="Hainaut M."/>
            <person name="Haridas S."/>
            <person name="Labutti K."/>
            <person name="Lindquist E."/>
            <person name="Lipzen A."/>
            <person name="Khouja H.-R."/>
            <person name="Murat C."/>
            <person name="Ohm R."/>
            <person name="Olson A."/>
            <person name="Spatafora J."/>
            <person name="Veneault-Fourrey C."/>
            <person name="Henrissat B."/>
            <person name="Grigoriev I."/>
            <person name="Martin F."/>
            <person name="Perotto S."/>
        </authorList>
    </citation>
    <scope>NUCLEOTIDE SEQUENCE [LARGE SCALE GENOMIC DNA]</scope>
    <source>
        <strain evidence="1 2">UAMH 7357</strain>
    </source>
</reference>
<name>A0A2J6PMB2_9HELO</name>